<dbReference type="OrthoDB" id="5878398at2"/>
<name>F9SXB4_VIBOR</name>
<proteinExistence type="predicted"/>
<gene>
    <name evidence="2" type="ORF">VIOR3934_13737</name>
</gene>
<dbReference type="PATRIC" id="fig|675816.5.peg.3555"/>
<organism evidence="2 3">
    <name type="scientific">Vibrio orientalis CIP 102891 = ATCC 33934</name>
    <dbReference type="NCBI Taxonomy" id="675816"/>
    <lineage>
        <taxon>Bacteria</taxon>
        <taxon>Pseudomonadati</taxon>
        <taxon>Pseudomonadota</taxon>
        <taxon>Gammaproteobacteria</taxon>
        <taxon>Vibrionales</taxon>
        <taxon>Vibrionaceae</taxon>
        <taxon>Vibrio</taxon>
        <taxon>Vibrio oreintalis group</taxon>
    </lineage>
</organism>
<reference evidence="2 3" key="1">
    <citation type="journal article" date="2012" name="Int. J. Syst. Evol. Microbiol.">
        <title>Vibrio caribbeanicus sp. nov., isolated from the marine sponge Scleritoderma cyanea.</title>
        <authorList>
            <person name="Hoffmann M."/>
            <person name="Monday S.R."/>
            <person name="Allard M.W."/>
            <person name="Strain E.A."/>
            <person name="Whittaker P."/>
            <person name="Naum M."/>
            <person name="McCarthy P.J."/>
            <person name="Lopez J.V."/>
            <person name="Fischer M."/>
            <person name="Brown E.W."/>
        </authorList>
    </citation>
    <scope>NUCLEOTIDE SEQUENCE [LARGE SCALE GENOMIC DNA]</scope>
    <source>
        <strain evidence="3">CIP 102891 / ATCC 33934</strain>
    </source>
</reference>
<dbReference type="Proteomes" id="UP000002817">
    <property type="component" value="Unassembled WGS sequence"/>
</dbReference>
<comment type="caution">
    <text evidence="2">The sequence shown here is derived from an EMBL/GenBank/DDBJ whole genome shotgun (WGS) entry which is preliminary data.</text>
</comment>
<keyword evidence="1" id="KW-0732">Signal</keyword>
<dbReference type="AlphaFoldDB" id="F9SXB4"/>
<evidence type="ECO:0000313" key="3">
    <source>
        <dbReference type="Proteomes" id="UP000002817"/>
    </source>
</evidence>
<sequence length="120" mass="13968">MKKLLVMVSMSFLSFGATAAFIHPLDFDGSDVQKNEVIAYIQSRVKKDYCQTIDMCQESMLRIMENENLDAFKRLTQAKSRDILDRAIHDYCGTVDMCTYQMIEMMYKENVKASQQQLSW</sequence>
<evidence type="ECO:0000256" key="1">
    <source>
        <dbReference type="SAM" id="SignalP"/>
    </source>
</evidence>
<evidence type="ECO:0000313" key="2">
    <source>
        <dbReference type="EMBL" id="EGU46997.1"/>
    </source>
</evidence>
<dbReference type="RefSeq" id="WP_004418213.1">
    <property type="nucleotide sequence ID" value="NZ_ACZV01000005.1"/>
</dbReference>
<dbReference type="EMBL" id="AFWH01000057">
    <property type="protein sequence ID" value="EGU46997.1"/>
    <property type="molecule type" value="Genomic_DNA"/>
</dbReference>
<feature type="signal peptide" evidence="1">
    <location>
        <begin position="1"/>
        <end position="19"/>
    </location>
</feature>
<feature type="chain" id="PRO_5003388052" evidence="1">
    <location>
        <begin position="20"/>
        <end position="120"/>
    </location>
</feature>
<dbReference type="eggNOG" id="ENOG5033A4N">
    <property type="taxonomic scope" value="Bacteria"/>
</dbReference>
<protein>
    <submittedName>
        <fullName evidence="2">Uncharacterized protein</fullName>
    </submittedName>
</protein>
<accession>F9SXB4</accession>